<accession>A0A2M7X932</accession>
<protein>
    <submittedName>
        <fullName evidence="3">ATPase</fullName>
    </submittedName>
</protein>
<proteinExistence type="predicted"/>
<reference evidence="4" key="1">
    <citation type="submission" date="2017-09" db="EMBL/GenBank/DDBJ databases">
        <title>Depth-based differentiation of microbial function through sediment-hosted aquifers and enrichment of novel symbionts in the deep terrestrial subsurface.</title>
        <authorList>
            <person name="Probst A.J."/>
            <person name="Ladd B."/>
            <person name="Jarett J.K."/>
            <person name="Geller-Mcgrath D.E."/>
            <person name="Sieber C.M.K."/>
            <person name="Emerson J.B."/>
            <person name="Anantharaman K."/>
            <person name="Thomas B.C."/>
            <person name="Malmstrom R."/>
            <person name="Stieglmeier M."/>
            <person name="Klingl A."/>
            <person name="Woyke T."/>
            <person name="Ryan C.M."/>
            <person name="Banfield J.F."/>
        </authorList>
    </citation>
    <scope>NUCLEOTIDE SEQUENCE [LARGE SCALE GENOMIC DNA]</scope>
</reference>
<dbReference type="InterPro" id="IPR041682">
    <property type="entry name" value="AAA_14"/>
</dbReference>
<comment type="caution">
    <text evidence="3">The sequence shown here is derived from an EMBL/GenBank/DDBJ whole genome shotgun (WGS) entry which is preliminary data.</text>
</comment>
<dbReference type="Proteomes" id="UP000230484">
    <property type="component" value="Unassembled WGS sequence"/>
</dbReference>
<feature type="domain" description="AAA" evidence="1">
    <location>
        <begin position="12"/>
        <end position="129"/>
    </location>
</feature>
<sequence>MYSRLLSISEERSIFLFGPRGTGKSTWVKQTYPNALYFDLLETDVYKKFLAQPGRLEQYIPEGFSDYVIIDEVQRVPELLNEVHRLIENKKIKFILTGSSSRKLRRGGYNLLAGRALLHHMYPLTAMEMKGDFQWKKALIQGMLPRAQESDFQDYLQSYIRIYLDQEIQQEGLTRRLDDFSRFLEVASFSQGQVLNTSNVAREAEIKRMTVKGYFRILQDLLIGYLIPPFTKRAKRRLVSHQKFYYFDVGLYKAIRPMGPFDTPREIGGVSVETLVCQHLVAVNDLMRLGYKTYYYRTATGTEVDFVMYGERGIIAIEVKSSNTYKPEMVAGLKRFSLDYPEAKLYLFYTGEKKLYINNITVLPLTYALHHLPTLLRH</sequence>
<dbReference type="InterPro" id="IPR027417">
    <property type="entry name" value="P-loop_NTPase"/>
</dbReference>
<evidence type="ECO:0000313" key="4">
    <source>
        <dbReference type="Proteomes" id="UP000230484"/>
    </source>
</evidence>
<name>A0A2M7X932_9BACT</name>
<dbReference type="Pfam" id="PF13173">
    <property type="entry name" value="AAA_14"/>
    <property type="match status" value="1"/>
</dbReference>
<gene>
    <name evidence="3" type="ORF">CO176_01980</name>
</gene>
<dbReference type="Pfam" id="PF13635">
    <property type="entry name" value="DUF4143"/>
    <property type="match status" value="1"/>
</dbReference>
<evidence type="ECO:0000259" key="2">
    <source>
        <dbReference type="Pfam" id="PF13635"/>
    </source>
</evidence>
<organism evidence="3 4">
    <name type="scientific">Candidatus Woesebacteria bacterium CG_4_9_14_3_um_filter_39_10</name>
    <dbReference type="NCBI Taxonomy" id="1975056"/>
    <lineage>
        <taxon>Bacteria</taxon>
        <taxon>Candidatus Woeseibacteriota</taxon>
    </lineage>
</organism>
<dbReference type="PANTHER" id="PTHR43566:SF2">
    <property type="entry name" value="DUF4143 DOMAIN-CONTAINING PROTEIN"/>
    <property type="match status" value="1"/>
</dbReference>
<dbReference type="PANTHER" id="PTHR43566">
    <property type="entry name" value="CONSERVED PROTEIN"/>
    <property type="match status" value="1"/>
</dbReference>
<evidence type="ECO:0000259" key="1">
    <source>
        <dbReference type="Pfam" id="PF13173"/>
    </source>
</evidence>
<dbReference type="SUPFAM" id="SSF52540">
    <property type="entry name" value="P-loop containing nucleoside triphosphate hydrolases"/>
    <property type="match status" value="1"/>
</dbReference>
<dbReference type="InterPro" id="IPR025420">
    <property type="entry name" value="DUF4143"/>
</dbReference>
<feature type="domain" description="DUF4143" evidence="2">
    <location>
        <begin position="166"/>
        <end position="322"/>
    </location>
</feature>
<dbReference type="EMBL" id="PFWW01000043">
    <property type="protein sequence ID" value="PJA42666.1"/>
    <property type="molecule type" value="Genomic_DNA"/>
</dbReference>
<dbReference type="AlphaFoldDB" id="A0A2M7X932"/>
<evidence type="ECO:0000313" key="3">
    <source>
        <dbReference type="EMBL" id="PJA42666.1"/>
    </source>
</evidence>